<feature type="chain" id="PRO_5006416662" evidence="1">
    <location>
        <begin position="32"/>
        <end position="481"/>
    </location>
</feature>
<accession>A0A0R2EXI7</accession>
<protein>
    <submittedName>
        <fullName evidence="2">S-layer protein</fullName>
    </submittedName>
</protein>
<dbReference type="AlphaFoldDB" id="A0A0R2EXI7"/>
<gene>
    <name evidence="2" type="ORF">FD14_GL001273</name>
</gene>
<dbReference type="PATRIC" id="fig|1423804.4.peg.1371"/>
<reference evidence="2 3" key="1">
    <citation type="journal article" date="2015" name="Genome Announc.">
        <title>Expanding the biotechnology potential of lactobacilli through comparative genomics of 213 strains and associated genera.</title>
        <authorList>
            <person name="Sun Z."/>
            <person name="Harris H.M."/>
            <person name="McCann A."/>
            <person name="Guo C."/>
            <person name="Argimon S."/>
            <person name="Zhang W."/>
            <person name="Yang X."/>
            <person name="Jeffery I.B."/>
            <person name="Cooney J.C."/>
            <person name="Kagawa T.F."/>
            <person name="Liu W."/>
            <person name="Song Y."/>
            <person name="Salvetti E."/>
            <person name="Wrobel A."/>
            <person name="Rasinkangas P."/>
            <person name="Parkhill J."/>
            <person name="Rea M.C."/>
            <person name="O'Sullivan O."/>
            <person name="Ritari J."/>
            <person name="Douillard F.P."/>
            <person name="Paul Ross R."/>
            <person name="Yang R."/>
            <person name="Briner A.E."/>
            <person name="Felis G.E."/>
            <person name="de Vos W.M."/>
            <person name="Barrangou R."/>
            <person name="Klaenhammer T.R."/>
            <person name="Caufield P.W."/>
            <person name="Cui Y."/>
            <person name="Zhang H."/>
            <person name="O'Toole P.W."/>
        </authorList>
    </citation>
    <scope>NUCLEOTIDE SEQUENCE [LARGE SCALE GENOMIC DNA]</scope>
    <source>
        <strain evidence="2 3">DSM 23365</strain>
    </source>
</reference>
<feature type="signal peptide" evidence="1">
    <location>
        <begin position="1"/>
        <end position="31"/>
    </location>
</feature>
<dbReference type="RefSeq" id="WP_054736614.1">
    <property type="nucleotide sequence ID" value="NZ_AYZM01000125.1"/>
</dbReference>
<proteinExistence type="predicted"/>
<sequence length="481" mass="50106">MQASLKKSLYVGLAALSFVAAAGAASTTASAKTYAKVTSNTTLTTAANTRNVTLNGSNALYTKAGTLKGAKVVASTATAKTLADATTGKANFRAYRVATTNRGSVYYKVVSFDKAYRGWIYGGKSTSAFAGGVASYATTKDATAPAATASYKLSSATSTTANTLFFKEPAYTQYKIGRATVDGKTLTTTDAYKDATFTFGAAKTTSREGDLYYQIATVNGSKTNGLVGAWVKASDVKSTSAVATENNSIKVSYVNAANKEVGTATFVVNSNLTKKGDKVNSLENNDHQTLWQFASATAQVPAGYQVTNTTSPAKDGDTLIGDTFVVHVNQTQGTKVSFYVDAVDDSAKDIDNSGNVNALVNGLKAGSSVGSEIAAKSLTTDQQKALNGTTTGLIGADGLKTISDSLFADGQPLATLTGSKTYLDRAGNKYYYTYTFDGASNFTTDNRTKNYGDTLVATYKATLNKGEAPTATAANTDYIAK</sequence>
<evidence type="ECO:0000313" key="3">
    <source>
        <dbReference type="Proteomes" id="UP000051442"/>
    </source>
</evidence>
<name>A0A0R2EXI7_9LACO</name>
<dbReference type="EMBL" id="AYZM01000125">
    <property type="protein sequence ID" value="KRN21151.1"/>
    <property type="molecule type" value="Genomic_DNA"/>
</dbReference>
<evidence type="ECO:0000313" key="2">
    <source>
        <dbReference type="EMBL" id="KRN21151.1"/>
    </source>
</evidence>
<keyword evidence="3" id="KW-1185">Reference proteome</keyword>
<dbReference type="STRING" id="1423804.FD14_GL001273"/>
<dbReference type="Proteomes" id="UP000051442">
    <property type="component" value="Unassembled WGS sequence"/>
</dbReference>
<evidence type="ECO:0000256" key="1">
    <source>
        <dbReference type="SAM" id="SignalP"/>
    </source>
</evidence>
<organism evidence="2 3">
    <name type="scientific">Secundilactobacillus similis DSM 23365 = JCM 2765</name>
    <dbReference type="NCBI Taxonomy" id="1423804"/>
    <lineage>
        <taxon>Bacteria</taxon>
        <taxon>Bacillati</taxon>
        <taxon>Bacillota</taxon>
        <taxon>Bacilli</taxon>
        <taxon>Lactobacillales</taxon>
        <taxon>Lactobacillaceae</taxon>
        <taxon>Secundilactobacillus</taxon>
    </lineage>
</organism>
<dbReference type="OrthoDB" id="2329257at2"/>
<comment type="caution">
    <text evidence="2">The sequence shown here is derived from an EMBL/GenBank/DDBJ whole genome shotgun (WGS) entry which is preliminary data.</text>
</comment>
<keyword evidence="1" id="KW-0732">Signal</keyword>